<organism evidence="1 2">
    <name type="scientific">Rhizophlyctis rosea</name>
    <dbReference type="NCBI Taxonomy" id="64517"/>
    <lineage>
        <taxon>Eukaryota</taxon>
        <taxon>Fungi</taxon>
        <taxon>Fungi incertae sedis</taxon>
        <taxon>Chytridiomycota</taxon>
        <taxon>Chytridiomycota incertae sedis</taxon>
        <taxon>Chytridiomycetes</taxon>
        <taxon>Rhizophlyctidales</taxon>
        <taxon>Rhizophlyctidaceae</taxon>
        <taxon>Rhizophlyctis</taxon>
    </lineage>
</organism>
<protein>
    <submittedName>
        <fullName evidence="1">Uncharacterized protein</fullName>
    </submittedName>
</protein>
<keyword evidence="2" id="KW-1185">Reference proteome</keyword>
<gene>
    <name evidence="1" type="ORF">HK097_007684</name>
</gene>
<accession>A0AAD5X521</accession>
<reference evidence="1" key="1">
    <citation type="submission" date="2020-05" db="EMBL/GenBank/DDBJ databases">
        <title>Phylogenomic resolution of chytrid fungi.</title>
        <authorList>
            <person name="Stajich J.E."/>
            <person name="Amses K."/>
            <person name="Simmons R."/>
            <person name="Seto K."/>
            <person name="Myers J."/>
            <person name="Bonds A."/>
            <person name="Quandt C.A."/>
            <person name="Barry K."/>
            <person name="Liu P."/>
            <person name="Grigoriev I."/>
            <person name="Longcore J.E."/>
            <person name="James T.Y."/>
        </authorList>
    </citation>
    <scope>NUCLEOTIDE SEQUENCE</scope>
    <source>
        <strain evidence="1">JEL0318</strain>
    </source>
</reference>
<dbReference type="AlphaFoldDB" id="A0AAD5X521"/>
<dbReference type="EMBL" id="JADGJD010000408">
    <property type="protein sequence ID" value="KAJ3051326.1"/>
    <property type="molecule type" value="Genomic_DNA"/>
</dbReference>
<comment type="caution">
    <text evidence="1">The sequence shown here is derived from an EMBL/GenBank/DDBJ whole genome shotgun (WGS) entry which is preliminary data.</text>
</comment>
<dbReference type="SUPFAM" id="SSF51197">
    <property type="entry name" value="Clavaminate synthase-like"/>
    <property type="match status" value="1"/>
</dbReference>
<dbReference type="Gene3D" id="2.60.120.620">
    <property type="entry name" value="q2cbj1_9rhob like domain"/>
    <property type="match status" value="1"/>
</dbReference>
<evidence type="ECO:0000313" key="1">
    <source>
        <dbReference type="EMBL" id="KAJ3051326.1"/>
    </source>
</evidence>
<dbReference type="Proteomes" id="UP001212841">
    <property type="component" value="Unassembled WGS sequence"/>
</dbReference>
<sequence>MQLSNFIPNNVVEAQNRIQIYNLMNFDPDRLETILRTATKMATTSLLSSTPLAKMILAYKNINYTDLEDPILLGKLVDYLVELDNWKDTWYATPTRFAAEIRKMLEISGREGGTTTPNNTKTRIMTRTYRTITPDQISHFLSHGWVRIPSAFTPSNAQKWTKDLWTRLGYDPLDKSTWTQNRINMPHHSEEDIRTFAPKAWDAICDLVGGEQRIETPCMWSDGFIVNLGTDEWERDYKEGKPLDPKELDNWHVDGDFFVHFLDSREQGLLVIPLFTDILPNGGGTMISPDGIGIIARHLRDNPQGVTPRMAPLGKEDQWQYGKELGWYIHNVKNNCQNFAEMTGNLGDVILLHPFMFHSASRNRLRRPRVITNPPVSLKEPFNYDRPNREEYSLVEEKTLRELGAWEEGGLKGWKIVGERKRIVPDRLKVQNKMKELEEKRLRGEEVGGTDVTGTTDQDGEIIEQVALMV</sequence>
<name>A0AAD5X521_9FUNG</name>
<proteinExistence type="predicted"/>
<evidence type="ECO:0000313" key="2">
    <source>
        <dbReference type="Proteomes" id="UP001212841"/>
    </source>
</evidence>